<accession>A0A835XQE7</accession>
<gene>
    <name evidence="3" type="ORF">HYH03_013794</name>
</gene>
<reference evidence="3" key="1">
    <citation type="journal article" date="2020" name="bioRxiv">
        <title>Comparative genomics of Chlamydomonas.</title>
        <authorList>
            <person name="Craig R.J."/>
            <person name="Hasan A.R."/>
            <person name="Ness R.W."/>
            <person name="Keightley P.D."/>
        </authorList>
    </citation>
    <scope>NUCLEOTIDE SEQUENCE</scope>
    <source>
        <strain evidence="3">CCAP 11/70</strain>
    </source>
</reference>
<feature type="domain" description="EF-hand" evidence="2">
    <location>
        <begin position="79"/>
        <end position="114"/>
    </location>
</feature>
<dbReference type="OrthoDB" id="47513at2759"/>
<keyword evidence="1" id="KW-0106">Calcium</keyword>
<comment type="caution">
    <text evidence="3">The sequence shown here is derived from an EMBL/GenBank/DDBJ whole genome shotgun (WGS) entry which is preliminary data.</text>
</comment>
<dbReference type="InterPro" id="IPR002048">
    <property type="entry name" value="EF_hand_dom"/>
</dbReference>
<proteinExistence type="predicted"/>
<dbReference type="Gene3D" id="1.10.238.10">
    <property type="entry name" value="EF-hand"/>
    <property type="match status" value="1"/>
</dbReference>
<dbReference type="AlphaFoldDB" id="A0A835XQE7"/>
<dbReference type="CDD" id="cd00051">
    <property type="entry name" value="EFh"/>
    <property type="match status" value="1"/>
</dbReference>
<evidence type="ECO:0000313" key="4">
    <source>
        <dbReference type="Proteomes" id="UP000612055"/>
    </source>
</evidence>
<dbReference type="PROSITE" id="PS50222">
    <property type="entry name" value="EF_HAND_2"/>
    <property type="match status" value="2"/>
</dbReference>
<dbReference type="Pfam" id="PF13499">
    <property type="entry name" value="EF-hand_7"/>
    <property type="match status" value="1"/>
</dbReference>
<sequence length="176" mass="19477">MPSFKLFGKKFSLPGLPGFPPNGGLNFTASNFFKDQARKAFDECDIDRDGQLDTKEVYVGLLKLYDLLNRKLPYHIKVPKIGDINSLMDKYDGNSNRHLDFPEFLELCKGLVGTKKNWRDSLFLKIGIAVVMKALGFPYLAGLIKTGVEATGLKGIEGVPVGAITYMLESASKQLV</sequence>
<evidence type="ECO:0000256" key="1">
    <source>
        <dbReference type="ARBA" id="ARBA00022837"/>
    </source>
</evidence>
<keyword evidence="4" id="KW-1185">Reference proteome</keyword>
<feature type="domain" description="EF-hand" evidence="2">
    <location>
        <begin position="32"/>
        <end position="67"/>
    </location>
</feature>
<dbReference type="SMART" id="SM00054">
    <property type="entry name" value="EFh"/>
    <property type="match status" value="2"/>
</dbReference>
<evidence type="ECO:0000313" key="3">
    <source>
        <dbReference type="EMBL" id="KAG2487657.1"/>
    </source>
</evidence>
<dbReference type="EMBL" id="JAEHOE010000094">
    <property type="protein sequence ID" value="KAG2487657.1"/>
    <property type="molecule type" value="Genomic_DNA"/>
</dbReference>
<name>A0A835XQE7_9CHLO</name>
<organism evidence="3 4">
    <name type="scientific">Edaphochlamys debaryana</name>
    <dbReference type="NCBI Taxonomy" id="47281"/>
    <lineage>
        <taxon>Eukaryota</taxon>
        <taxon>Viridiplantae</taxon>
        <taxon>Chlorophyta</taxon>
        <taxon>core chlorophytes</taxon>
        <taxon>Chlorophyceae</taxon>
        <taxon>CS clade</taxon>
        <taxon>Chlamydomonadales</taxon>
        <taxon>Chlamydomonadales incertae sedis</taxon>
        <taxon>Edaphochlamys</taxon>
    </lineage>
</organism>
<dbReference type="Proteomes" id="UP000612055">
    <property type="component" value="Unassembled WGS sequence"/>
</dbReference>
<protein>
    <recommendedName>
        <fullName evidence="2">EF-hand domain-containing protein</fullName>
    </recommendedName>
</protein>
<dbReference type="GO" id="GO:0005509">
    <property type="term" value="F:calcium ion binding"/>
    <property type="evidence" value="ECO:0007669"/>
    <property type="project" value="InterPro"/>
</dbReference>
<dbReference type="InterPro" id="IPR018247">
    <property type="entry name" value="EF_Hand_1_Ca_BS"/>
</dbReference>
<evidence type="ECO:0000259" key="2">
    <source>
        <dbReference type="PROSITE" id="PS50222"/>
    </source>
</evidence>
<dbReference type="SUPFAM" id="SSF47473">
    <property type="entry name" value="EF-hand"/>
    <property type="match status" value="1"/>
</dbReference>
<dbReference type="PROSITE" id="PS00018">
    <property type="entry name" value="EF_HAND_1"/>
    <property type="match status" value="2"/>
</dbReference>
<dbReference type="InterPro" id="IPR011992">
    <property type="entry name" value="EF-hand-dom_pair"/>
</dbReference>